<organism evidence="3 4">
    <name type="scientific">Mugilogobius chulae</name>
    <name type="common">yellowstripe goby</name>
    <dbReference type="NCBI Taxonomy" id="88201"/>
    <lineage>
        <taxon>Eukaryota</taxon>
        <taxon>Metazoa</taxon>
        <taxon>Chordata</taxon>
        <taxon>Craniata</taxon>
        <taxon>Vertebrata</taxon>
        <taxon>Euteleostomi</taxon>
        <taxon>Actinopterygii</taxon>
        <taxon>Neopterygii</taxon>
        <taxon>Teleostei</taxon>
        <taxon>Neoteleostei</taxon>
        <taxon>Acanthomorphata</taxon>
        <taxon>Gobiaria</taxon>
        <taxon>Gobiiformes</taxon>
        <taxon>Gobioidei</taxon>
        <taxon>Gobiidae</taxon>
        <taxon>Gobionellinae</taxon>
        <taxon>Mugilogobius</taxon>
    </lineage>
</organism>
<dbReference type="Proteomes" id="UP001460270">
    <property type="component" value="Unassembled WGS sequence"/>
</dbReference>
<dbReference type="SUPFAM" id="SSF117281">
    <property type="entry name" value="Kelch motif"/>
    <property type="match status" value="2"/>
</dbReference>
<evidence type="ECO:0008006" key="5">
    <source>
        <dbReference type="Google" id="ProtNLM"/>
    </source>
</evidence>
<reference evidence="4" key="1">
    <citation type="submission" date="2024-04" db="EMBL/GenBank/DDBJ databases">
        <title>Salinicola lusitanus LLJ914,a marine bacterium isolated from the Okinawa Trough.</title>
        <authorList>
            <person name="Li J."/>
        </authorList>
    </citation>
    <scope>NUCLEOTIDE SEQUENCE [LARGE SCALE GENOMIC DNA]</scope>
</reference>
<dbReference type="PANTHER" id="PTHR46228">
    <property type="entry name" value="KELCH DOMAIN-CONTAINING PROTEIN"/>
    <property type="match status" value="1"/>
</dbReference>
<gene>
    <name evidence="3" type="ORF">WMY93_000915</name>
</gene>
<keyword evidence="2" id="KW-0677">Repeat</keyword>
<keyword evidence="4" id="KW-1185">Reference proteome</keyword>
<evidence type="ECO:0000313" key="3">
    <source>
        <dbReference type="EMBL" id="KAK7945187.1"/>
    </source>
</evidence>
<dbReference type="AlphaFoldDB" id="A0AAW0Q3C9"/>
<sequence>MDRASERQCLELVARERSGHTAVLHNNLLYVWGGYMSVGDDEVFLPNDELWEYDLERGVWKVLHTPGEVPPSMSGTCGGCLSGVLYIFGGCDDNGQTNELYSVDLTDGTFTWKKIVHASGSPPSPRDKLSCWVYNGTMIYFGGYGHKVLSDLDSRSRSFIVDETSWAGEVFWGWNNEVYMFDPRLLSWSQPKTFGRSPAPRAAHASATIRSKGYICGGRVMETRTSDVHCLDLETWTWTELTPSSPAPVGRSWHSLSPVSDTGLFLFGGLSMDCNPMSDGWVFDTESRKWTEVSHPYKNKPRLWHTACAGRDSDVVVFGGSCDYILLVDTTVQFTRAAHRRVQFTRAVQQTRSVHQSRTTDTFSSPEPYNRHVQFTRAVQQTRSIHQSRITDTCSPPERYNRHVQFIRAVQHTRSVHLSRTTDTCTSPEPYNRHVQFTRAVQQTRSVHQSRTTDTFSSPEPYNRHVQFTRAVQQTRSVHQSRTTDVCSSLEPYNRPVQFTRAVQQTCSVHQGRTTDTFSSSEPYNRHVQFTRAVQQTRSVHQSHTTDTFSSSEPYNRHVQFTRAGHCNDALVFQMQPYPLSRICEDYIAKTVQDCDSLRTQVPLLPDKLLSAVYARMCFYRASKKTH</sequence>
<dbReference type="InterPro" id="IPR015915">
    <property type="entry name" value="Kelch-typ_b-propeller"/>
</dbReference>
<dbReference type="Gene3D" id="2.120.10.80">
    <property type="entry name" value="Kelch-type beta propeller"/>
    <property type="match status" value="2"/>
</dbReference>
<evidence type="ECO:0000256" key="1">
    <source>
        <dbReference type="ARBA" id="ARBA00022441"/>
    </source>
</evidence>
<dbReference type="EMBL" id="JBBPFD010000001">
    <property type="protein sequence ID" value="KAK7945187.1"/>
    <property type="molecule type" value="Genomic_DNA"/>
</dbReference>
<dbReference type="PANTHER" id="PTHR46228:SF1">
    <property type="entry name" value="KELCH DOMAIN-CONTAINING PROTEIN 1"/>
    <property type="match status" value="1"/>
</dbReference>
<keyword evidence="1" id="KW-0880">Kelch repeat</keyword>
<dbReference type="Pfam" id="PF24681">
    <property type="entry name" value="Kelch_KLHDC2_KLHL20_DRC7"/>
    <property type="match status" value="1"/>
</dbReference>
<proteinExistence type="predicted"/>
<evidence type="ECO:0000313" key="4">
    <source>
        <dbReference type="Proteomes" id="UP001460270"/>
    </source>
</evidence>
<accession>A0AAW0Q3C9</accession>
<evidence type="ECO:0000256" key="2">
    <source>
        <dbReference type="ARBA" id="ARBA00022737"/>
    </source>
</evidence>
<name>A0AAW0Q3C9_9GOBI</name>
<protein>
    <recommendedName>
        <fullName evidence="5">Kelch domain-containing protein 1</fullName>
    </recommendedName>
</protein>
<comment type="caution">
    <text evidence="3">The sequence shown here is derived from an EMBL/GenBank/DDBJ whole genome shotgun (WGS) entry which is preliminary data.</text>
</comment>